<dbReference type="Pfam" id="PF05016">
    <property type="entry name" value="ParE_toxin"/>
    <property type="match status" value="1"/>
</dbReference>
<evidence type="ECO:0000256" key="2">
    <source>
        <dbReference type="ARBA" id="ARBA00022649"/>
    </source>
</evidence>
<comment type="similarity">
    <text evidence="1">Belongs to the RelE toxin family.</text>
</comment>
<evidence type="ECO:0000313" key="4">
    <source>
        <dbReference type="Proteomes" id="UP001254608"/>
    </source>
</evidence>
<dbReference type="InterPro" id="IPR035093">
    <property type="entry name" value="RelE/ParE_toxin_dom_sf"/>
</dbReference>
<proteinExistence type="inferred from homology"/>
<dbReference type="EMBL" id="JAVRIC010000016">
    <property type="protein sequence ID" value="MDT0498042.1"/>
    <property type="molecule type" value="Genomic_DNA"/>
</dbReference>
<evidence type="ECO:0000256" key="1">
    <source>
        <dbReference type="ARBA" id="ARBA00006226"/>
    </source>
</evidence>
<dbReference type="RefSeq" id="WP_311365432.1">
    <property type="nucleotide sequence ID" value="NZ_JAVRIC010000016.1"/>
</dbReference>
<sequence length="85" mass="9880">MAIYELRFRQAVPKDFHGLPKADLHRILNRIESLRDDPCPAGSQKLSGAEKYRTRQGDYRILYSIDDAAIVVELIKVGHRREVFR</sequence>
<dbReference type="Gene3D" id="3.30.2310.20">
    <property type="entry name" value="RelE-like"/>
    <property type="match status" value="1"/>
</dbReference>
<keyword evidence="2" id="KW-1277">Toxin-antitoxin system</keyword>
<protein>
    <submittedName>
        <fullName evidence="3">Type II toxin-antitoxin system RelE/ParE family toxin</fullName>
    </submittedName>
</protein>
<name>A0ABU2WLW4_9GAMM</name>
<keyword evidence="4" id="KW-1185">Reference proteome</keyword>
<dbReference type="SUPFAM" id="SSF143011">
    <property type="entry name" value="RelE-like"/>
    <property type="match status" value="1"/>
</dbReference>
<evidence type="ECO:0000313" key="3">
    <source>
        <dbReference type="EMBL" id="MDT0498042.1"/>
    </source>
</evidence>
<dbReference type="PANTHER" id="PTHR35601:SF1">
    <property type="entry name" value="TOXIN RELE"/>
    <property type="match status" value="1"/>
</dbReference>
<accession>A0ABU2WLW4</accession>
<dbReference type="PANTHER" id="PTHR35601">
    <property type="entry name" value="TOXIN RELE"/>
    <property type="match status" value="1"/>
</dbReference>
<comment type="caution">
    <text evidence="3">The sequence shown here is derived from an EMBL/GenBank/DDBJ whole genome shotgun (WGS) entry which is preliminary data.</text>
</comment>
<dbReference type="InterPro" id="IPR007712">
    <property type="entry name" value="RelE/ParE_toxin"/>
</dbReference>
<reference evidence="3 4" key="1">
    <citation type="submission" date="2023-09" db="EMBL/GenBank/DDBJ databases">
        <authorList>
            <person name="Rey-Velasco X."/>
        </authorList>
    </citation>
    <scope>NUCLEOTIDE SEQUENCE [LARGE SCALE GENOMIC DNA]</scope>
    <source>
        <strain evidence="3 4">W345</strain>
    </source>
</reference>
<organism evidence="3 4">
    <name type="scientific">Banduia mediterranea</name>
    <dbReference type="NCBI Taxonomy" id="3075609"/>
    <lineage>
        <taxon>Bacteria</taxon>
        <taxon>Pseudomonadati</taxon>
        <taxon>Pseudomonadota</taxon>
        <taxon>Gammaproteobacteria</taxon>
        <taxon>Nevskiales</taxon>
        <taxon>Algiphilaceae</taxon>
        <taxon>Banduia</taxon>
    </lineage>
</organism>
<dbReference type="Proteomes" id="UP001254608">
    <property type="component" value="Unassembled WGS sequence"/>
</dbReference>
<gene>
    <name evidence="3" type="ORF">RM530_11800</name>
</gene>